<dbReference type="EMBL" id="BMAO01009154">
    <property type="protein sequence ID" value="GFR28986.1"/>
    <property type="molecule type" value="Genomic_DNA"/>
</dbReference>
<feature type="chain" id="PRO_5036502174" evidence="1">
    <location>
        <begin position="26"/>
        <end position="114"/>
    </location>
</feature>
<gene>
    <name evidence="2" type="ORF">TNCT_586991</name>
</gene>
<proteinExistence type="predicted"/>
<protein>
    <submittedName>
        <fullName evidence="2">Uncharacterized protein</fullName>
    </submittedName>
</protein>
<feature type="signal peptide" evidence="1">
    <location>
        <begin position="1"/>
        <end position="25"/>
    </location>
</feature>
<dbReference type="AlphaFoldDB" id="A0A8X6K3C6"/>
<reference evidence="2" key="1">
    <citation type="submission" date="2020-07" db="EMBL/GenBank/DDBJ databases">
        <title>Multicomponent nature underlies the extraordinary mechanical properties of spider dragline silk.</title>
        <authorList>
            <person name="Kono N."/>
            <person name="Nakamura H."/>
            <person name="Mori M."/>
            <person name="Yoshida Y."/>
            <person name="Ohtoshi R."/>
            <person name="Malay A.D."/>
            <person name="Moran D.A.P."/>
            <person name="Tomita M."/>
            <person name="Numata K."/>
            <person name="Arakawa K."/>
        </authorList>
    </citation>
    <scope>NUCLEOTIDE SEQUENCE</scope>
</reference>
<keyword evidence="1" id="KW-0732">Signal</keyword>
<name>A0A8X6K3C6_TRICU</name>
<comment type="caution">
    <text evidence="2">The sequence shown here is derived from an EMBL/GenBank/DDBJ whole genome shotgun (WGS) entry which is preliminary data.</text>
</comment>
<sequence length="114" mass="12763">MFRLKNRKVVNLAFLFLADVKKVLFTNTDVAAVAFVRKCTKGRNSDALLAVSNFMEYANFSDRTGYGAESIMSSFTNVRTAWICEPFSFIVNDAWVDANVVSSNNKSLIEVFGE</sequence>
<evidence type="ECO:0000313" key="3">
    <source>
        <dbReference type="Proteomes" id="UP000887116"/>
    </source>
</evidence>
<dbReference type="Proteomes" id="UP000887116">
    <property type="component" value="Unassembled WGS sequence"/>
</dbReference>
<keyword evidence="3" id="KW-1185">Reference proteome</keyword>
<evidence type="ECO:0000313" key="2">
    <source>
        <dbReference type="EMBL" id="GFR28986.1"/>
    </source>
</evidence>
<evidence type="ECO:0000256" key="1">
    <source>
        <dbReference type="SAM" id="SignalP"/>
    </source>
</evidence>
<accession>A0A8X6K3C6</accession>
<organism evidence="2 3">
    <name type="scientific">Trichonephila clavata</name>
    <name type="common">Joro spider</name>
    <name type="synonym">Nephila clavata</name>
    <dbReference type="NCBI Taxonomy" id="2740835"/>
    <lineage>
        <taxon>Eukaryota</taxon>
        <taxon>Metazoa</taxon>
        <taxon>Ecdysozoa</taxon>
        <taxon>Arthropoda</taxon>
        <taxon>Chelicerata</taxon>
        <taxon>Arachnida</taxon>
        <taxon>Araneae</taxon>
        <taxon>Araneomorphae</taxon>
        <taxon>Entelegynae</taxon>
        <taxon>Araneoidea</taxon>
        <taxon>Nephilidae</taxon>
        <taxon>Trichonephila</taxon>
    </lineage>
</organism>